<dbReference type="Proteomes" id="UP000021315">
    <property type="component" value="Unassembled WGS sequence"/>
</dbReference>
<organism evidence="1 2">
    <name type="scientific">Candidatus Accumulibacter cognatus</name>
    <dbReference type="NCBI Taxonomy" id="2954383"/>
    <lineage>
        <taxon>Bacteria</taxon>
        <taxon>Pseudomonadati</taxon>
        <taxon>Pseudomonadota</taxon>
        <taxon>Betaproteobacteria</taxon>
        <taxon>Candidatus Accumulibacter</taxon>
    </lineage>
</organism>
<evidence type="ECO:0000313" key="1">
    <source>
        <dbReference type="EMBL" id="KFB75924.1"/>
    </source>
</evidence>
<dbReference type="EMBL" id="JDST02000069">
    <property type="protein sequence ID" value="KFB75924.1"/>
    <property type="molecule type" value="Genomic_DNA"/>
</dbReference>
<dbReference type="STRING" id="1453999.AW06_003001"/>
<proteinExistence type="predicted"/>
<dbReference type="RefSeq" id="WP_034950979.1">
    <property type="nucleotide sequence ID" value="NZ_JDST02000069.1"/>
</dbReference>
<accession>A0A080MFA5</accession>
<dbReference type="AlphaFoldDB" id="A0A080MFA5"/>
<comment type="caution">
    <text evidence="1">The sequence shown here is derived from an EMBL/GenBank/DDBJ whole genome shotgun (WGS) entry which is preliminary data.</text>
</comment>
<keyword evidence="2" id="KW-1185">Reference proteome</keyword>
<protein>
    <submittedName>
        <fullName evidence="1">Baseplate wedge subunit</fullName>
    </submittedName>
</protein>
<gene>
    <name evidence="1" type="ORF">AW06_003001</name>
</gene>
<name>A0A080MFA5_9PROT</name>
<reference evidence="1" key="1">
    <citation type="submission" date="2014-02" db="EMBL/GenBank/DDBJ databases">
        <title>Expanding our view of genomic diversity in Candidatus Accumulibacter clades.</title>
        <authorList>
            <person name="Skennerton C.T."/>
            <person name="Barr J.J."/>
            <person name="Slater F.R."/>
            <person name="Bond P.L."/>
            <person name="Tyson G.W."/>
        </authorList>
    </citation>
    <scope>NUCLEOTIDE SEQUENCE [LARGE SCALE GENOMIC DNA]</scope>
</reference>
<evidence type="ECO:0000313" key="2">
    <source>
        <dbReference type="Proteomes" id="UP000021315"/>
    </source>
</evidence>
<sequence length="945" mass="99691">MSCTNDCRQPAAFPKTIDNRPGLSTIDYRIGSYADLREHMLSRLDASTVLAEWTHRLPDDPGIALIEAAAEVGDILSFYQDLYANEAYLRSAKWRDSVANLVRLLGYRLAPGVAGRARFAFAVKGAQPVLLPAGLGIQAQLAGDDKPSVFETSVQLLAQPALSQFHLYRPRQAPDIRYGTDTFTLWADAGVAVQLKAGDRILVGVARAGGEAFDHTQVMVVDKTWEAFGSTVVTMKGGITSLKKPPRFRPLTPPRLVSATLPAAASLFSSSFTPALQPLSLKIASPPSFLTPGVIAQPLAQSLLAAGLGVPTLASTPRLRAWKLAGTHRHFGHNAPATQVVVDDKGRATTSPVSYVRKLAATTAAPAVPSLPSTQMPLDGEVSSVVAGTRLLIEANLSIGSHASSRRKRLLERRIAQVDRQSLAWGPLSGASTVLTLDEDLAISENGSTLGYADIRGISFHEVVGEPFELRADFVQTAASRGKELHFYGTAGEAAALARRSLLFSGPGPALVAATALSVASDDGDDGGQPGWHRVQLDRDFDYTQFEHSAPQVTVYGNLVEATQGKTEARITLGDGDARAVFQTFALPRTPLTYLLDTTQVPPLLPQLQVWVDGVAWTSVDSFFGRTPREHVYIVREDADGKSWVQFGNGKSGARLRSGRGNVLAVYRSGAGAHGLLQADAKPQADKKVAGLEAAFLLEAVTGGAEPEGADNARLAAPGTMQSLGRIVSLADYEAEALAIPGVLKARAACAQVDGAALVRVTLLTASAAAADAAAASDALRAAVGARGARRCPLLVVAGARTPVSLHLVVGYDPTRRTEELRLAILEALGASGEEGNGVDSSRGLFSWQQRQFGDGVHGSQVVAAVQKVSGVIWVRLVALAVARPPLVQAKPGLQLSAELSQPALSIANVPATQRSLACAGDRLLALQTTALQLQFAADEQGGRP</sequence>